<dbReference type="Gene3D" id="3.80.10.10">
    <property type="entry name" value="Ribonuclease Inhibitor"/>
    <property type="match status" value="1"/>
</dbReference>
<dbReference type="EMBL" id="ML996091">
    <property type="protein sequence ID" value="KAF2149490.1"/>
    <property type="molecule type" value="Genomic_DNA"/>
</dbReference>
<gene>
    <name evidence="1" type="ORF">K461DRAFT_301042</name>
</gene>
<dbReference type="InterPro" id="IPR032675">
    <property type="entry name" value="LRR_dom_sf"/>
</dbReference>
<dbReference type="Proteomes" id="UP000799439">
    <property type="component" value="Unassembled WGS sequence"/>
</dbReference>
<comment type="caution">
    <text evidence="1">The sequence shown here is derived from an EMBL/GenBank/DDBJ whole genome shotgun (WGS) entry which is preliminary data.</text>
</comment>
<evidence type="ECO:0000313" key="2">
    <source>
        <dbReference type="Proteomes" id="UP000799439"/>
    </source>
</evidence>
<dbReference type="SUPFAM" id="SSF52047">
    <property type="entry name" value="RNI-like"/>
    <property type="match status" value="1"/>
</dbReference>
<protein>
    <recommendedName>
        <fullName evidence="3">F-box domain-containing protein</fullName>
    </recommendedName>
</protein>
<keyword evidence="2" id="KW-1185">Reference proteome</keyword>
<organism evidence="1 2">
    <name type="scientific">Myriangium duriaei CBS 260.36</name>
    <dbReference type="NCBI Taxonomy" id="1168546"/>
    <lineage>
        <taxon>Eukaryota</taxon>
        <taxon>Fungi</taxon>
        <taxon>Dikarya</taxon>
        <taxon>Ascomycota</taxon>
        <taxon>Pezizomycotina</taxon>
        <taxon>Dothideomycetes</taxon>
        <taxon>Dothideomycetidae</taxon>
        <taxon>Myriangiales</taxon>
        <taxon>Myriangiaceae</taxon>
        <taxon>Myriangium</taxon>
    </lineage>
</organism>
<name>A0A9P4MD43_9PEZI</name>
<dbReference type="AlphaFoldDB" id="A0A9P4MD43"/>
<reference evidence="1" key="1">
    <citation type="journal article" date="2020" name="Stud. Mycol.">
        <title>101 Dothideomycetes genomes: a test case for predicting lifestyles and emergence of pathogens.</title>
        <authorList>
            <person name="Haridas S."/>
            <person name="Albert R."/>
            <person name="Binder M."/>
            <person name="Bloem J."/>
            <person name="Labutti K."/>
            <person name="Salamov A."/>
            <person name="Andreopoulos B."/>
            <person name="Baker S."/>
            <person name="Barry K."/>
            <person name="Bills G."/>
            <person name="Bluhm B."/>
            <person name="Cannon C."/>
            <person name="Castanera R."/>
            <person name="Culley D."/>
            <person name="Daum C."/>
            <person name="Ezra D."/>
            <person name="Gonzalez J."/>
            <person name="Henrissat B."/>
            <person name="Kuo A."/>
            <person name="Liang C."/>
            <person name="Lipzen A."/>
            <person name="Lutzoni F."/>
            <person name="Magnuson J."/>
            <person name="Mondo S."/>
            <person name="Nolan M."/>
            <person name="Ohm R."/>
            <person name="Pangilinan J."/>
            <person name="Park H.-J."/>
            <person name="Ramirez L."/>
            <person name="Alfaro M."/>
            <person name="Sun H."/>
            <person name="Tritt A."/>
            <person name="Yoshinaga Y."/>
            <person name="Zwiers L.-H."/>
            <person name="Turgeon B."/>
            <person name="Goodwin S."/>
            <person name="Spatafora J."/>
            <person name="Crous P."/>
            <person name="Grigoriev I."/>
        </authorList>
    </citation>
    <scope>NUCLEOTIDE SEQUENCE</scope>
    <source>
        <strain evidence="1">CBS 260.36</strain>
    </source>
</reference>
<evidence type="ECO:0008006" key="3">
    <source>
        <dbReference type="Google" id="ProtNLM"/>
    </source>
</evidence>
<proteinExistence type="predicted"/>
<accession>A0A9P4MD43</accession>
<evidence type="ECO:0000313" key="1">
    <source>
        <dbReference type="EMBL" id="KAF2149490.1"/>
    </source>
</evidence>
<sequence>MCSFSLPVELVQEIAEYLANDYESLISASLVIETFVHEDLTGFSYRTDSSCDTDDLRALVNFVTKRCHSLRSLSLGLVKYSYSDEDLIALFKAFPKLETIQLSGGTGQRCDHRTSFDLIRHLIYTQQHLKVLFLPDFWLTAATAQRLLEELSDSSSHSRSLNGYNDIQFPAPARLLDLDICVGGDAPAYALITRFEHLKILSVEVWDTLDIIILRQLQNLEELCISAPDDILTWETNEQEVAFFSAFPRLKVIQLDGFRYCREPALVALGRTSRRLIKITIHLYGWSDGVDLHALAQDDGVLFPRLQEFKVTVKKPQDPESESEAKLMARLIHQHMPKLSAVSLWYSYSLFRGRVEHEWISLRADTSSSAREACRDEKAVP</sequence>